<name>A0ABP7LNM5_9GAMM</name>
<dbReference type="InterPro" id="IPR011006">
    <property type="entry name" value="CheY-like_superfamily"/>
</dbReference>
<dbReference type="CDD" id="cd00009">
    <property type="entry name" value="AAA"/>
    <property type="match status" value="1"/>
</dbReference>
<dbReference type="Gene3D" id="1.10.8.60">
    <property type="match status" value="1"/>
</dbReference>
<dbReference type="SMART" id="SM00448">
    <property type="entry name" value="REC"/>
    <property type="match status" value="1"/>
</dbReference>
<feature type="domain" description="Sigma-54 factor interaction" evidence="7">
    <location>
        <begin position="147"/>
        <end position="376"/>
    </location>
</feature>
<dbReference type="SMART" id="SM00382">
    <property type="entry name" value="AAA"/>
    <property type="match status" value="1"/>
</dbReference>
<dbReference type="PROSITE" id="PS00676">
    <property type="entry name" value="SIGMA54_INTERACT_2"/>
    <property type="match status" value="1"/>
</dbReference>
<evidence type="ECO:0000256" key="1">
    <source>
        <dbReference type="ARBA" id="ARBA00022741"/>
    </source>
</evidence>
<dbReference type="PROSITE" id="PS00688">
    <property type="entry name" value="SIGMA54_INTERACT_3"/>
    <property type="match status" value="1"/>
</dbReference>
<dbReference type="SUPFAM" id="SSF52172">
    <property type="entry name" value="CheY-like"/>
    <property type="match status" value="1"/>
</dbReference>
<feature type="domain" description="Response regulatory" evidence="8">
    <location>
        <begin position="9"/>
        <end position="123"/>
    </location>
</feature>
<dbReference type="InterPro" id="IPR025943">
    <property type="entry name" value="Sigma_54_int_dom_ATP-bd_2"/>
</dbReference>
<evidence type="ECO:0000259" key="8">
    <source>
        <dbReference type="PROSITE" id="PS50110"/>
    </source>
</evidence>
<keyword evidence="4" id="KW-0238">DNA-binding</keyword>
<dbReference type="PROSITE" id="PS50045">
    <property type="entry name" value="SIGMA54_INTERACT_4"/>
    <property type="match status" value="1"/>
</dbReference>
<protein>
    <submittedName>
        <fullName evidence="9">Sigma-54 dependent transcriptional regulator</fullName>
    </submittedName>
</protein>
<reference evidence="10" key="1">
    <citation type="journal article" date="2019" name="Int. J. Syst. Evol. Microbiol.">
        <title>The Global Catalogue of Microorganisms (GCM) 10K type strain sequencing project: providing services to taxonomists for standard genome sequencing and annotation.</title>
        <authorList>
            <consortium name="The Broad Institute Genomics Platform"/>
            <consortium name="The Broad Institute Genome Sequencing Center for Infectious Disease"/>
            <person name="Wu L."/>
            <person name="Ma J."/>
        </authorList>
    </citation>
    <scope>NUCLEOTIDE SEQUENCE [LARGE SCALE GENOMIC DNA]</scope>
    <source>
        <strain evidence="10">JCM 17201</strain>
    </source>
</reference>
<evidence type="ECO:0000256" key="2">
    <source>
        <dbReference type="ARBA" id="ARBA00022840"/>
    </source>
</evidence>
<dbReference type="RefSeq" id="WP_279028893.1">
    <property type="nucleotide sequence ID" value="NZ_BAABDG010000007.1"/>
</dbReference>
<comment type="caution">
    <text evidence="9">The sequence shown here is derived from an EMBL/GenBank/DDBJ whole genome shotgun (WGS) entry which is preliminary data.</text>
</comment>
<evidence type="ECO:0000256" key="6">
    <source>
        <dbReference type="PROSITE-ProRule" id="PRU00169"/>
    </source>
</evidence>
<dbReference type="InterPro" id="IPR001789">
    <property type="entry name" value="Sig_transdc_resp-reg_receiver"/>
</dbReference>
<gene>
    <name evidence="9" type="ORF">GCM10022405_31800</name>
</gene>
<feature type="modified residue" description="4-aspartylphosphate" evidence="6">
    <location>
        <position position="58"/>
    </location>
</feature>
<keyword evidence="10" id="KW-1185">Reference proteome</keyword>
<dbReference type="InterPro" id="IPR058031">
    <property type="entry name" value="AAA_lid_NorR"/>
</dbReference>
<keyword evidence="1" id="KW-0547">Nucleotide-binding</keyword>
<evidence type="ECO:0000313" key="10">
    <source>
        <dbReference type="Proteomes" id="UP001499994"/>
    </source>
</evidence>
<dbReference type="PANTHER" id="PTHR32071">
    <property type="entry name" value="TRANSCRIPTIONAL REGULATORY PROTEIN"/>
    <property type="match status" value="1"/>
</dbReference>
<evidence type="ECO:0000256" key="5">
    <source>
        <dbReference type="ARBA" id="ARBA00023163"/>
    </source>
</evidence>
<dbReference type="PANTHER" id="PTHR32071:SF57">
    <property type="entry name" value="C4-DICARBOXYLATE TRANSPORT TRANSCRIPTIONAL REGULATORY PROTEIN DCTD"/>
    <property type="match status" value="1"/>
</dbReference>
<dbReference type="Gene3D" id="3.40.50.2300">
    <property type="match status" value="1"/>
</dbReference>
<dbReference type="InterPro" id="IPR009057">
    <property type="entry name" value="Homeodomain-like_sf"/>
</dbReference>
<sequence>MKQHLPDIKIIYVEDSDDVRFACEQTMMLAGYQVIALANAEQGLQAIEKEPYAIVVTDVRLPGLSGLELLNRARARDSDLPVILITGHGDVEMAVEAMRNGAYDFIEKPCSSEKLLEVVGRAVEKRRLVVENRQLKNTLQQEKGPLLIGRSPVMNELRDMLMRIAGTGADVLIHGETGCGKEVVARALHHWNNAARGHFVALNCAGLPESLFESEIFGHEQGAFTGAMKRRIGKIEHADGGTLFLDEIEGMSLAMQAKLLRVLQERTLERLGANQLIPVNCRVVAATKVDLLQLGEQGKFRLDLYYRLNVVTLRIPPLRERREDIPELFYWFASQAAQNYHQPLPEISPILLAWLQAQSWPGNVRELKHTAERFVLGLLRPPQSVSINQQEECGLNACIDAFEKKLIEDMLRQTGGQVSLTARQLMLPRKTLYDKLNKHQIHPQAFRAAESTG</sequence>
<dbReference type="InterPro" id="IPR003593">
    <property type="entry name" value="AAA+_ATPase"/>
</dbReference>
<dbReference type="EMBL" id="BAABDG010000007">
    <property type="protein sequence ID" value="GAA3904220.1"/>
    <property type="molecule type" value="Genomic_DNA"/>
</dbReference>
<dbReference type="InterPro" id="IPR002197">
    <property type="entry name" value="HTH_Fis"/>
</dbReference>
<dbReference type="Pfam" id="PF02954">
    <property type="entry name" value="HTH_8"/>
    <property type="match status" value="1"/>
</dbReference>
<keyword evidence="6" id="KW-0597">Phosphoprotein</keyword>
<dbReference type="Pfam" id="PF25601">
    <property type="entry name" value="AAA_lid_14"/>
    <property type="match status" value="1"/>
</dbReference>
<proteinExistence type="predicted"/>
<accession>A0ABP7LNM5</accession>
<dbReference type="PROSITE" id="PS50110">
    <property type="entry name" value="RESPONSE_REGULATORY"/>
    <property type="match status" value="1"/>
</dbReference>
<dbReference type="SUPFAM" id="SSF46689">
    <property type="entry name" value="Homeodomain-like"/>
    <property type="match status" value="1"/>
</dbReference>
<dbReference type="Gene3D" id="3.40.50.300">
    <property type="entry name" value="P-loop containing nucleotide triphosphate hydrolases"/>
    <property type="match status" value="1"/>
</dbReference>
<dbReference type="Pfam" id="PF00158">
    <property type="entry name" value="Sigma54_activat"/>
    <property type="match status" value="1"/>
</dbReference>
<dbReference type="InterPro" id="IPR025944">
    <property type="entry name" value="Sigma_54_int_dom_CS"/>
</dbReference>
<dbReference type="Proteomes" id="UP001499994">
    <property type="component" value="Unassembled WGS sequence"/>
</dbReference>
<dbReference type="Pfam" id="PF00072">
    <property type="entry name" value="Response_reg"/>
    <property type="match status" value="1"/>
</dbReference>
<dbReference type="SUPFAM" id="SSF52540">
    <property type="entry name" value="P-loop containing nucleoside triphosphate hydrolases"/>
    <property type="match status" value="1"/>
</dbReference>
<keyword evidence="5" id="KW-0804">Transcription</keyword>
<dbReference type="CDD" id="cd17549">
    <property type="entry name" value="REC_DctD-like"/>
    <property type="match status" value="1"/>
</dbReference>
<evidence type="ECO:0000256" key="3">
    <source>
        <dbReference type="ARBA" id="ARBA00023015"/>
    </source>
</evidence>
<dbReference type="InterPro" id="IPR002078">
    <property type="entry name" value="Sigma_54_int"/>
</dbReference>
<evidence type="ECO:0000313" key="9">
    <source>
        <dbReference type="EMBL" id="GAA3904220.1"/>
    </source>
</evidence>
<keyword evidence="2" id="KW-0067">ATP-binding</keyword>
<keyword evidence="3" id="KW-0805">Transcription regulation</keyword>
<evidence type="ECO:0000256" key="4">
    <source>
        <dbReference type="ARBA" id="ARBA00023125"/>
    </source>
</evidence>
<organism evidence="9 10">
    <name type="scientific">Gibbsiella dentisursi</name>
    <dbReference type="NCBI Taxonomy" id="796890"/>
    <lineage>
        <taxon>Bacteria</taxon>
        <taxon>Pseudomonadati</taxon>
        <taxon>Pseudomonadota</taxon>
        <taxon>Gammaproteobacteria</taxon>
        <taxon>Enterobacterales</taxon>
        <taxon>Yersiniaceae</taxon>
        <taxon>Gibbsiella</taxon>
    </lineage>
</organism>
<evidence type="ECO:0000259" key="7">
    <source>
        <dbReference type="PROSITE" id="PS50045"/>
    </source>
</evidence>
<dbReference type="Gene3D" id="1.10.10.60">
    <property type="entry name" value="Homeodomain-like"/>
    <property type="match status" value="1"/>
</dbReference>
<dbReference type="InterPro" id="IPR027417">
    <property type="entry name" value="P-loop_NTPase"/>
</dbReference>